<reference evidence="3" key="1">
    <citation type="submission" date="2016-08" db="EMBL/GenBank/DDBJ databases">
        <title>Complete genome sequence of the organohalide-respiring Epsilonproteobacterium Sulfurospirillum halorespirans.</title>
        <authorList>
            <person name="Goris T."/>
            <person name="Zimmermann J."/>
            <person name="Schenz B."/>
            <person name="Lemos M."/>
            <person name="Hackermueller J."/>
            <person name="Diekert G."/>
        </authorList>
    </citation>
    <scope>NUCLEOTIDE SEQUENCE [LARGE SCALE GENOMIC DNA]</scope>
    <source>
        <strain>DSM 13726</strain>
        <strain evidence="3">PCE-M2</strain>
    </source>
</reference>
<dbReference type="GO" id="GO:0008725">
    <property type="term" value="F:DNA-3-methyladenine glycosylase activity"/>
    <property type="evidence" value="ECO:0007669"/>
    <property type="project" value="UniProtKB-EC"/>
</dbReference>
<keyword evidence="2" id="KW-0326">Glycosidase</keyword>
<protein>
    <submittedName>
        <fullName evidence="2">DNA-3-methyladenine glycosylase</fullName>
        <ecNumber evidence="2">3.2.2.20</ecNumber>
    </submittedName>
</protein>
<dbReference type="SUPFAM" id="SSF48150">
    <property type="entry name" value="DNA-glycosylase"/>
    <property type="match status" value="1"/>
</dbReference>
<dbReference type="RefSeq" id="WP_069478677.1">
    <property type="nucleotide sequence ID" value="NZ_CP017111.1"/>
</dbReference>
<feature type="binding site" evidence="1">
    <location>
        <position position="8"/>
    </location>
    <ligand>
        <name>Zn(2+)</name>
        <dbReference type="ChEBI" id="CHEBI:29105"/>
    </ligand>
</feature>
<dbReference type="EMBL" id="CP017111">
    <property type="protein sequence ID" value="AOO66077.1"/>
    <property type="molecule type" value="Genomic_DNA"/>
</dbReference>
<dbReference type="InterPro" id="IPR011257">
    <property type="entry name" value="DNA_glycosylase"/>
</dbReference>
<dbReference type="KEGG" id="shal:SHALO_2317"/>
<dbReference type="GO" id="GO:0006284">
    <property type="term" value="P:base-excision repair"/>
    <property type="evidence" value="ECO:0007669"/>
    <property type="project" value="InterPro"/>
</dbReference>
<dbReference type="PATRIC" id="fig|1193502.14.peg.2347"/>
<dbReference type="Pfam" id="PF03352">
    <property type="entry name" value="Adenine_glyco"/>
    <property type="match status" value="1"/>
</dbReference>
<dbReference type="Gene3D" id="1.10.340.30">
    <property type="entry name" value="Hypothetical protein, domain 2"/>
    <property type="match status" value="1"/>
</dbReference>
<dbReference type="InterPro" id="IPR005019">
    <property type="entry name" value="Adenine_glyco"/>
</dbReference>
<keyword evidence="1" id="KW-0479">Metal-binding</keyword>
<keyword evidence="3" id="KW-1185">Reference proteome</keyword>
<dbReference type="AlphaFoldDB" id="A0A1D7TM44"/>
<keyword evidence="2" id="KW-0378">Hydrolase</keyword>
<dbReference type="EC" id="3.2.2.20" evidence="2"/>
<sequence length="187" mass="21083">MAPNLSRCGWVKLSDPTYVAYHDEEWGKPLHDERALFELFCLETQSAGLSWLTVLKKRDGYRNAFASFVLEKVAHFGEMDVERILNEGEVIKSRPKIEAIITNAKLFQAITQEFGSIDTYLWNYVDGKTIVNDVADYKTAACTSPISDALTKDLKKRGFKYVGSTTIYAFMQACGMVNDHENSCGCK</sequence>
<evidence type="ECO:0000313" key="2">
    <source>
        <dbReference type="EMBL" id="AOO66077.1"/>
    </source>
</evidence>
<accession>A0A1D7TM44</accession>
<dbReference type="PANTHER" id="PTHR30037:SF4">
    <property type="entry name" value="DNA-3-METHYLADENINE GLYCOSYLASE I"/>
    <property type="match status" value="1"/>
</dbReference>
<evidence type="ECO:0000313" key="3">
    <source>
        <dbReference type="Proteomes" id="UP000094609"/>
    </source>
</evidence>
<proteinExistence type="predicted"/>
<dbReference type="PANTHER" id="PTHR30037">
    <property type="entry name" value="DNA-3-METHYLADENINE GLYCOSYLASE 1"/>
    <property type="match status" value="1"/>
</dbReference>
<feature type="binding site" evidence="1">
    <location>
        <position position="184"/>
    </location>
    <ligand>
        <name>Zn(2+)</name>
        <dbReference type="ChEBI" id="CHEBI:29105"/>
    </ligand>
</feature>
<dbReference type="GO" id="GO:0046872">
    <property type="term" value="F:metal ion binding"/>
    <property type="evidence" value="ECO:0007669"/>
    <property type="project" value="UniProtKB-KW"/>
</dbReference>
<dbReference type="Proteomes" id="UP000094609">
    <property type="component" value="Chromosome"/>
</dbReference>
<feature type="binding site" evidence="1">
    <location>
        <position position="180"/>
    </location>
    <ligand>
        <name>Zn(2+)</name>
        <dbReference type="ChEBI" id="CHEBI:29105"/>
    </ligand>
</feature>
<dbReference type="InterPro" id="IPR052891">
    <property type="entry name" value="DNA-3mA_glycosylase"/>
</dbReference>
<evidence type="ECO:0000256" key="1">
    <source>
        <dbReference type="PIRSR" id="PIRSR605019-1"/>
    </source>
</evidence>
<name>A0A1D7TM44_9BACT</name>
<dbReference type="STRING" id="1193502.SHALO_2317"/>
<keyword evidence="1" id="KW-0862">Zinc</keyword>
<feature type="binding site" evidence="1">
    <location>
        <position position="22"/>
    </location>
    <ligand>
        <name>Zn(2+)</name>
        <dbReference type="ChEBI" id="CHEBI:29105"/>
    </ligand>
</feature>
<gene>
    <name evidence="2" type="ORF">SHALO_2317</name>
</gene>
<organism evidence="2 3">
    <name type="scientific">Sulfurospirillum halorespirans DSM 13726</name>
    <dbReference type="NCBI Taxonomy" id="1193502"/>
    <lineage>
        <taxon>Bacteria</taxon>
        <taxon>Pseudomonadati</taxon>
        <taxon>Campylobacterota</taxon>
        <taxon>Epsilonproteobacteria</taxon>
        <taxon>Campylobacterales</taxon>
        <taxon>Sulfurospirillaceae</taxon>
        <taxon>Sulfurospirillum</taxon>
    </lineage>
</organism>